<dbReference type="InterPro" id="IPR050697">
    <property type="entry name" value="Adenylyl/Guanylyl_Cyclase_3/4"/>
</dbReference>
<evidence type="ECO:0000259" key="2">
    <source>
        <dbReference type="PROSITE" id="PS50125"/>
    </source>
</evidence>
<accession>A0A0P1F9L2</accession>
<dbReference type="PANTHER" id="PTHR43081:SF20">
    <property type="entry name" value="TWO-COMPONENT RESPONSE REGULATOR"/>
    <property type="match status" value="1"/>
</dbReference>
<name>A0A0P1F9L2_9RHOB</name>
<feature type="transmembrane region" description="Helical" evidence="1">
    <location>
        <begin position="52"/>
        <end position="68"/>
    </location>
</feature>
<dbReference type="Gene3D" id="3.30.70.1230">
    <property type="entry name" value="Nucleotide cyclase"/>
    <property type="match status" value="1"/>
</dbReference>
<dbReference type="STRING" id="321267.SHM7688_00529"/>
<dbReference type="Pfam" id="PF00211">
    <property type="entry name" value="Guanylate_cyc"/>
    <property type="match status" value="1"/>
</dbReference>
<keyword evidence="1" id="KW-1133">Transmembrane helix</keyword>
<evidence type="ECO:0000313" key="3">
    <source>
        <dbReference type="EMBL" id="CUH51096.1"/>
    </source>
</evidence>
<dbReference type="OrthoDB" id="341967at2"/>
<dbReference type="SMART" id="SM00044">
    <property type="entry name" value="CYCc"/>
    <property type="match status" value="1"/>
</dbReference>
<dbReference type="AlphaFoldDB" id="A0A0P1F9L2"/>
<dbReference type="InterPro" id="IPR001054">
    <property type="entry name" value="A/G_cyclase"/>
</dbReference>
<feature type="transmembrane region" description="Helical" evidence="1">
    <location>
        <begin position="135"/>
        <end position="153"/>
    </location>
</feature>
<protein>
    <submittedName>
        <fullName evidence="3">Adenylate cyclase 1</fullName>
        <ecNumber evidence="3">4.6.1.1</ecNumber>
    </submittedName>
</protein>
<sequence length="471" mass="52541">MANHPTPSQPSRASDLVAALPAGAEGAVQEDAYTEAALEFHKRQGLDLSVKVRWVAMSVIGVFLLCVAPWPQVFYYEFILFLLCVNGWWIRRMGRVGRSRTELFLIFVDLLLMVVGIIGPNPIGLDDWPQAMQYRFGNFNYMFLILAVGTLAYSWRTVVAIGVWTAMMWAAALGLSLWLTEPVPGMSEAVKAALPGWPDLFRLIDPNEFNIQLRLQEMVVFVLVAVTLGLNARRFNLLLRSNAALERERTNLSRYFSPNVVEELSQNDEPLKQIRNHDIAVLFVDIVGFTEFAALRRPEEVIETLRDFHGLMEQAVFAHEGTLDKYLGDGLMVTFGTPSPSDHDAQNALRCVRQMMHDVDVWNDARIARGQPPLRVGFGAHYGPAVLADIGANRLEFAVVGNTVNVASRLESMTRGLNARLVISDAMRTEVLKEGGDACLTGLQKFSDQDVRGVAEKLTVWAFARPENHGI</sequence>
<dbReference type="CDD" id="cd07302">
    <property type="entry name" value="CHD"/>
    <property type="match status" value="1"/>
</dbReference>
<feature type="transmembrane region" description="Helical" evidence="1">
    <location>
        <begin position="103"/>
        <end position="123"/>
    </location>
</feature>
<keyword evidence="3" id="KW-0456">Lyase</keyword>
<dbReference type="GO" id="GO:0006171">
    <property type="term" value="P:cAMP biosynthetic process"/>
    <property type="evidence" value="ECO:0007669"/>
    <property type="project" value="TreeGrafter"/>
</dbReference>
<dbReference type="PROSITE" id="PS50125">
    <property type="entry name" value="GUANYLATE_CYCLASE_2"/>
    <property type="match status" value="1"/>
</dbReference>
<evidence type="ECO:0000313" key="4">
    <source>
        <dbReference type="Proteomes" id="UP000054823"/>
    </source>
</evidence>
<proteinExistence type="predicted"/>
<gene>
    <name evidence="3" type="primary">cyaA_2</name>
    <name evidence="3" type="ORF">SHM7688_00529</name>
</gene>
<feature type="domain" description="Guanylate cyclase" evidence="2">
    <location>
        <begin position="280"/>
        <end position="411"/>
    </location>
</feature>
<keyword evidence="1" id="KW-0472">Membrane</keyword>
<dbReference type="Proteomes" id="UP000054823">
    <property type="component" value="Unassembled WGS sequence"/>
</dbReference>
<dbReference type="EC" id="4.6.1.1" evidence="3"/>
<keyword evidence="1" id="KW-0812">Transmembrane</keyword>
<dbReference type="GO" id="GO:0004016">
    <property type="term" value="F:adenylate cyclase activity"/>
    <property type="evidence" value="ECO:0007669"/>
    <property type="project" value="UniProtKB-EC"/>
</dbReference>
<dbReference type="PANTHER" id="PTHR43081">
    <property type="entry name" value="ADENYLATE CYCLASE, TERMINAL-DIFFERENTIATION SPECIFIC-RELATED"/>
    <property type="match status" value="1"/>
</dbReference>
<keyword evidence="4" id="KW-1185">Reference proteome</keyword>
<dbReference type="SUPFAM" id="SSF55073">
    <property type="entry name" value="Nucleotide cyclase"/>
    <property type="match status" value="1"/>
</dbReference>
<dbReference type="GO" id="GO:0035556">
    <property type="term" value="P:intracellular signal transduction"/>
    <property type="evidence" value="ECO:0007669"/>
    <property type="project" value="InterPro"/>
</dbReference>
<feature type="transmembrane region" description="Helical" evidence="1">
    <location>
        <begin position="158"/>
        <end position="179"/>
    </location>
</feature>
<evidence type="ECO:0000256" key="1">
    <source>
        <dbReference type="SAM" id="Phobius"/>
    </source>
</evidence>
<feature type="transmembrane region" description="Helical" evidence="1">
    <location>
        <begin position="74"/>
        <end position="91"/>
    </location>
</feature>
<dbReference type="RefSeq" id="WP_058238461.1">
    <property type="nucleotide sequence ID" value="NZ_CYPW01000006.1"/>
</dbReference>
<dbReference type="EMBL" id="CYPW01000006">
    <property type="protein sequence ID" value="CUH51096.1"/>
    <property type="molecule type" value="Genomic_DNA"/>
</dbReference>
<organism evidence="3 4">
    <name type="scientific">Shimia marina</name>
    <dbReference type="NCBI Taxonomy" id="321267"/>
    <lineage>
        <taxon>Bacteria</taxon>
        <taxon>Pseudomonadati</taxon>
        <taxon>Pseudomonadota</taxon>
        <taxon>Alphaproteobacteria</taxon>
        <taxon>Rhodobacterales</taxon>
        <taxon>Roseobacteraceae</taxon>
    </lineage>
</organism>
<dbReference type="InterPro" id="IPR029787">
    <property type="entry name" value="Nucleotide_cyclase"/>
</dbReference>
<reference evidence="3 4" key="1">
    <citation type="submission" date="2015-09" db="EMBL/GenBank/DDBJ databases">
        <authorList>
            <consortium name="Swine Surveillance"/>
        </authorList>
    </citation>
    <scope>NUCLEOTIDE SEQUENCE [LARGE SCALE GENOMIC DNA]</scope>
    <source>
        <strain evidence="3 4">CECT 7688</strain>
    </source>
</reference>